<name>A0AAE7DBL8_9BACT</name>
<gene>
    <name evidence="2" type="ORF">HF329_31740</name>
</gene>
<dbReference type="AlphaFoldDB" id="A0AAE7DBL8"/>
<keyword evidence="1" id="KW-0732">Signal</keyword>
<evidence type="ECO:0000313" key="2">
    <source>
        <dbReference type="EMBL" id="QJB35629.1"/>
    </source>
</evidence>
<reference evidence="3" key="1">
    <citation type="submission" date="2020-04" db="EMBL/GenBank/DDBJ databases">
        <authorList>
            <person name="Kittiwongwattana C."/>
        </authorList>
    </citation>
    <scope>NUCLEOTIDE SEQUENCE [LARGE SCALE GENOMIC DNA]</scope>
    <source>
        <strain evidence="3">1310</strain>
    </source>
</reference>
<feature type="signal peptide" evidence="1">
    <location>
        <begin position="1"/>
        <end position="19"/>
    </location>
</feature>
<protein>
    <submittedName>
        <fullName evidence="2">Uncharacterized protein</fullName>
    </submittedName>
</protein>
<feature type="chain" id="PRO_5041973938" evidence="1">
    <location>
        <begin position="20"/>
        <end position="193"/>
    </location>
</feature>
<dbReference type="Proteomes" id="UP000502421">
    <property type="component" value="Chromosome"/>
</dbReference>
<evidence type="ECO:0000256" key="1">
    <source>
        <dbReference type="SAM" id="SignalP"/>
    </source>
</evidence>
<accession>A0AAE7DBL8</accession>
<proteinExistence type="predicted"/>
<dbReference type="EMBL" id="CP051205">
    <property type="protein sequence ID" value="QJB35629.1"/>
    <property type="molecule type" value="Genomic_DNA"/>
</dbReference>
<sequence length="193" mass="21901">MKIMLFVVIVLLNCSSAVAQTIFKVIEAERSSPAGTTSSDSKDHKYYRIVLIDDSLSQNSLYPLAIEKHSIDTIEAIRELLSMKGDTRICALPIMSYNPLKSQVYIDTNKDYSVQVEALFIINQLIFEKPFYYSSYPVLANKIDGSVASISGAVIETAFEAYCRWYKKLKKIGIKQVKYRKIMPLDGSGVRWY</sequence>
<evidence type="ECO:0000313" key="3">
    <source>
        <dbReference type="Proteomes" id="UP000502421"/>
    </source>
</evidence>
<organism evidence="2 3">
    <name type="scientific">Chitinophaga oryzae</name>
    <dbReference type="NCBI Taxonomy" id="2725414"/>
    <lineage>
        <taxon>Bacteria</taxon>
        <taxon>Pseudomonadati</taxon>
        <taxon>Bacteroidota</taxon>
        <taxon>Chitinophagia</taxon>
        <taxon>Chitinophagales</taxon>
        <taxon>Chitinophagaceae</taxon>
        <taxon>Chitinophaga</taxon>
    </lineage>
</organism>
<dbReference type="RefSeq" id="WP_168810901.1">
    <property type="nucleotide sequence ID" value="NZ_CP051205.1"/>
</dbReference>
<dbReference type="KEGG" id="coy:HF329_31740"/>